<dbReference type="Pfam" id="PF09992">
    <property type="entry name" value="NAGPA"/>
    <property type="match status" value="1"/>
</dbReference>
<reference evidence="2 3" key="1">
    <citation type="submission" date="2018-08" db="EMBL/GenBank/DDBJ databases">
        <title>Pallidiluteibacterium maritimus gen. nov., sp. nov., isolated from coastal sediment.</title>
        <authorList>
            <person name="Zhou L.Y."/>
        </authorList>
    </citation>
    <scope>NUCLEOTIDE SEQUENCE [LARGE SCALE GENOMIC DNA]</scope>
    <source>
        <strain evidence="2 3">XSD2</strain>
    </source>
</reference>
<keyword evidence="2" id="KW-0326">Glycosidase</keyword>
<accession>A0A399T2I9</accession>
<evidence type="ECO:0000313" key="2">
    <source>
        <dbReference type="EMBL" id="RIJ50610.1"/>
    </source>
</evidence>
<dbReference type="AlphaFoldDB" id="A0A399T2I9"/>
<dbReference type="PANTHER" id="PTHR40446">
    <property type="entry name" value="N-ACETYLGLUCOSAMINE-1-PHOSPHODIESTER ALPHA-N-ACETYLGLUCOSAMINIDASE"/>
    <property type="match status" value="1"/>
</dbReference>
<name>A0A399T2I9_9BACT</name>
<dbReference type="Proteomes" id="UP000265926">
    <property type="component" value="Unassembled WGS sequence"/>
</dbReference>
<dbReference type="PANTHER" id="PTHR40446:SF2">
    <property type="entry name" value="N-ACETYLGLUCOSAMINE-1-PHOSPHODIESTER ALPHA-N-ACETYLGLUCOSAMINIDASE"/>
    <property type="match status" value="1"/>
</dbReference>
<feature type="domain" description="Phosphodiester glycosidase" evidence="1">
    <location>
        <begin position="130"/>
        <end position="313"/>
    </location>
</feature>
<evidence type="ECO:0000313" key="3">
    <source>
        <dbReference type="Proteomes" id="UP000265926"/>
    </source>
</evidence>
<keyword evidence="2" id="KW-0378">Hydrolase</keyword>
<dbReference type="EMBL" id="QWGR01000001">
    <property type="protein sequence ID" value="RIJ50610.1"/>
    <property type="molecule type" value="Genomic_DNA"/>
</dbReference>
<sequence length="318" mass="35474">MDRYIKNLTALFFAVVVVVFNYGCEKDNDNFAPEYKPKTTVGQALLEHSDIVAQVFSDTSFTVTQGVEETDIHFLKMNGLTTHAYILKIDLSTPGLQVKVGMPYDNNESENFSKQTLTEIARFTDRPEHRVVAMINADFWDVGNMDLRGPLHRNGVILKDYFIPKASLPQQALSFAAITNENKPLIGDKEDYPAIKNDLKEVTGGGAIVVREGQIASLPAGWTQVDPRTVWGYTSDNIVYFMVVDGRSALYSNGMSYHELGSVMQALGCEYAVNFDGGGSSQMMIRRYEADVFQIRNRPSDGSERAVVNSWMVVLNEP</sequence>
<comment type="caution">
    <text evidence="2">The sequence shown here is derived from an EMBL/GenBank/DDBJ whole genome shotgun (WGS) entry which is preliminary data.</text>
</comment>
<dbReference type="RefSeq" id="WP_119436079.1">
    <property type="nucleotide sequence ID" value="NZ_QWGR01000001.1"/>
</dbReference>
<proteinExistence type="predicted"/>
<protein>
    <submittedName>
        <fullName evidence="2">Phosphodiester glycosidase family protein</fullName>
    </submittedName>
</protein>
<organism evidence="2 3">
    <name type="scientific">Maribellus luteus</name>
    <dbReference type="NCBI Taxonomy" id="2305463"/>
    <lineage>
        <taxon>Bacteria</taxon>
        <taxon>Pseudomonadati</taxon>
        <taxon>Bacteroidota</taxon>
        <taxon>Bacteroidia</taxon>
        <taxon>Marinilabiliales</taxon>
        <taxon>Prolixibacteraceae</taxon>
        <taxon>Maribellus</taxon>
    </lineage>
</organism>
<dbReference type="InterPro" id="IPR018711">
    <property type="entry name" value="NAGPA"/>
</dbReference>
<keyword evidence="3" id="KW-1185">Reference proteome</keyword>
<dbReference type="GO" id="GO:0016798">
    <property type="term" value="F:hydrolase activity, acting on glycosyl bonds"/>
    <property type="evidence" value="ECO:0007669"/>
    <property type="project" value="UniProtKB-KW"/>
</dbReference>
<gene>
    <name evidence="2" type="ORF">D1614_01345</name>
</gene>
<dbReference type="OrthoDB" id="9809781at2"/>
<evidence type="ECO:0000259" key="1">
    <source>
        <dbReference type="Pfam" id="PF09992"/>
    </source>
</evidence>